<comment type="caution">
    <text evidence="2">The sequence shown here is derived from an EMBL/GenBank/DDBJ whole genome shotgun (WGS) entry which is preliminary data.</text>
</comment>
<name>A0ABQ5CSU1_9ASTR</name>
<accession>A0ABQ5CSU1</accession>
<gene>
    <name evidence="2" type="ORF">Tco_0910425</name>
</gene>
<dbReference type="Proteomes" id="UP001151760">
    <property type="component" value="Unassembled WGS sequence"/>
</dbReference>
<feature type="region of interest" description="Disordered" evidence="1">
    <location>
        <begin position="41"/>
        <end position="141"/>
    </location>
</feature>
<evidence type="ECO:0000313" key="2">
    <source>
        <dbReference type="EMBL" id="GJT30150.1"/>
    </source>
</evidence>
<reference evidence="2" key="1">
    <citation type="journal article" date="2022" name="Int. J. Mol. Sci.">
        <title>Draft Genome of Tanacetum Coccineum: Genomic Comparison of Closely Related Tanacetum-Family Plants.</title>
        <authorList>
            <person name="Yamashiro T."/>
            <person name="Shiraishi A."/>
            <person name="Nakayama K."/>
            <person name="Satake H."/>
        </authorList>
    </citation>
    <scope>NUCLEOTIDE SEQUENCE</scope>
</reference>
<protein>
    <submittedName>
        <fullName evidence="2">Uncharacterized protein</fullName>
    </submittedName>
</protein>
<sequence length="141" mass="15550">MTKTKSFDKNPKHGALYHALMESILEDEDAMDKGVVDKLKKIKPDDVDKDKDPPAGSNQGLKRRKTSKDSAQAEETVFEAGDTQVPQNLGEDTGKTNEIPTVKADPNDWFKKPKIPPNPDPEWNTGKTVDDGPKTVDDGPH</sequence>
<feature type="compositionally biased region" description="Basic and acidic residues" evidence="1">
    <location>
        <begin position="41"/>
        <end position="53"/>
    </location>
</feature>
<keyword evidence="3" id="KW-1185">Reference proteome</keyword>
<reference evidence="2" key="2">
    <citation type="submission" date="2022-01" db="EMBL/GenBank/DDBJ databases">
        <authorList>
            <person name="Yamashiro T."/>
            <person name="Shiraishi A."/>
            <person name="Satake H."/>
            <person name="Nakayama K."/>
        </authorList>
    </citation>
    <scope>NUCLEOTIDE SEQUENCE</scope>
</reference>
<dbReference type="EMBL" id="BQNB010014601">
    <property type="protein sequence ID" value="GJT30150.1"/>
    <property type="molecule type" value="Genomic_DNA"/>
</dbReference>
<organism evidence="2 3">
    <name type="scientific">Tanacetum coccineum</name>
    <dbReference type="NCBI Taxonomy" id="301880"/>
    <lineage>
        <taxon>Eukaryota</taxon>
        <taxon>Viridiplantae</taxon>
        <taxon>Streptophyta</taxon>
        <taxon>Embryophyta</taxon>
        <taxon>Tracheophyta</taxon>
        <taxon>Spermatophyta</taxon>
        <taxon>Magnoliopsida</taxon>
        <taxon>eudicotyledons</taxon>
        <taxon>Gunneridae</taxon>
        <taxon>Pentapetalae</taxon>
        <taxon>asterids</taxon>
        <taxon>campanulids</taxon>
        <taxon>Asterales</taxon>
        <taxon>Asteraceae</taxon>
        <taxon>Asteroideae</taxon>
        <taxon>Anthemideae</taxon>
        <taxon>Anthemidinae</taxon>
        <taxon>Tanacetum</taxon>
    </lineage>
</organism>
<evidence type="ECO:0000256" key="1">
    <source>
        <dbReference type="SAM" id="MobiDB-lite"/>
    </source>
</evidence>
<proteinExistence type="predicted"/>
<evidence type="ECO:0000313" key="3">
    <source>
        <dbReference type="Proteomes" id="UP001151760"/>
    </source>
</evidence>
<feature type="compositionally biased region" description="Basic and acidic residues" evidence="1">
    <location>
        <begin position="128"/>
        <end position="141"/>
    </location>
</feature>